<dbReference type="CDD" id="cd17930">
    <property type="entry name" value="DEXHc_cas3"/>
    <property type="match status" value="1"/>
</dbReference>
<evidence type="ECO:0000256" key="1">
    <source>
        <dbReference type="ARBA" id="ARBA00006847"/>
    </source>
</evidence>
<dbReference type="GO" id="GO:0016787">
    <property type="term" value="F:hydrolase activity"/>
    <property type="evidence" value="ECO:0007669"/>
    <property type="project" value="UniProtKB-KW"/>
</dbReference>
<evidence type="ECO:0000259" key="9">
    <source>
        <dbReference type="PROSITE" id="PS51643"/>
    </source>
</evidence>
<dbReference type="InterPro" id="IPR038257">
    <property type="entry name" value="CRISPR-assoc_Cas3_HD_sf"/>
</dbReference>
<dbReference type="CDD" id="cd09641">
    <property type="entry name" value="Cas3''_I"/>
    <property type="match status" value="1"/>
</dbReference>
<dbReference type="EMBL" id="JAERQW010000015">
    <property type="protein sequence ID" value="MBS8129420.1"/>
    <property type="molecule type" value="Genomic_DNA"/>
</dbReference>
<evidence type="ECO:0000256" key="8">
    <source>
        <dbReference type="ARBA" id="ARBA00023118"/>
    </source>
</evidence>
<dbReference type="EMBL" id="JAERQX010000015">
    <property type="protein sequence ID" value="MBS8133285.1"/>
    <property type="molecule type" value="Genomic_DNA"/>
</dbReference>
<dbReference type="AlphaFoldDB" id="A0A8T5CEI1"/>
<dbReference type="RefSeq" id="WP_004043129.1">
    <property type="nucleotide sequence ID" value="NZ_JAERQU010000015.1"/>
</dbReference>
<dbReference type="Proteomes" id="UP000676028">
    <property type="component" value="Unassembled WGS sequence"/>
</dbReference>
<name>A0A8T5CEI1_HALVO</name>
<dbReference type="Proteomes" id="UP000678484">
    <property type="component" value="Unassembled WGS sequence"/>
</dbReference>
<keyword evidence="4" id="KW-0547">Nucleotide-binding</keyword>
<accession>A0A8T5CEI1</accession>
<keyword evidence="11" id="KW-0255">Endonuclease</keyword>
<evidence type="ECO:0000313" key="11">
    <source>
        <dbReference type="EMBL" id="MBS8125553.1"/>
    </source>
</evidence>
<dbReference type="GO" id="GO:0005524">
    <property type="term" value="F:ATP binding"/>
    <property type="evidence" value="ECO:0007669"/>
    <property type="project" value="UniProtKB-KW"/>
</dbReference>
<dbReference type="GO" id="GO:0004519">
    <property type="term" value="F:endonuclease activity"/>
    <property type="evidence" value="ECO:0007669"/>
    <property type="project" value="UniProtKB-KW"/>
</dbReference>
<evidence type="ECO:0000313" key="14">
    <source>
        <dbReference type="Proteomes" id="UP000676028"/>
    </source>
</evidence>
<dbReference type="InterPro" id="IPR027417">
    <property type="entry name" value="P-loop_NTPase"/>
</dbReference>
<proteinExistence type="inferred from homology"/>
<dbReference type="GO" id="GO:0046872">
    <property type="term" value="F:metal ion binding"/>
    <property type="evidence" value="ECO:0007669"/>
    <property type="project" value="UniProtKB-KW"/>
</dbReference>
<dbReference type="PROSITE" id="PS51643">
    <property type="entry name" value="HD_CAS3"/>
    <property type="match status" value="1"/>
</dbReference>
<evidence type="ECO:0000256" key="5">
    <source>
        <dbReference type="ARBA" id="ARBA00022801"/>
    </source>
</evidence>
<feature type="domain" description="HD Cas3-type" evidence="9">
    <location>
        <begin position="24"/>
        <end position="232"/>
    </location>
</feature>
<reference evidence="11" key="1">
    <citation type="journal article" date="2021" name="Nat. Microbiol.">
        <title>Cell division in the archaeon Haloferax volcanii relies on two FtsZ proteins with distinct functions in division ring assembly and constriction.</title>
        <authorList>
            <person name="Liao Y."/>
            <person name="Ithurbide S."/>
            <person name="Evenhuis C."/>
            <person name="Loewe J."/>
            <person name="Duggin I.G."/>
        </authorList>
    </citation>
    <scope>NUCLEOTIDE SEQUENCE</scope>
    <source>
        <strain evidence="10">H98</strain>
        <strain evidence="13">ID112 - delta_ftsZ1_delta_ftsZ2</strain>
        <strain evidence="11">ID76 - delta_ftsZ1</strain>
        <strain evidence="12">ID77 - delta_ftsZ2</strain>
    </source>
</reference>
<comment type="similarity">
    <text evidence="2">In the central section; belongs to the CRISPR-associated helicase Cas3 family.</text>
</comment>
<evidence type="ECO:0000256" key="2">
    <source>
        <dbReference type="ARBA" id="ARBA00009046"/>
    </source>
</evidence>
<keyword evidence="11" id="KW-0540">Nuclease</keyword>
<dbReference type="SUPFAM" id="SSF52540">
    <property type="entry name" value="P-loop containing nucleoside triphosphate hydrolases"/>
    <property type="match status" value="1"/>
</dbReference>
<evidence type="ECO:0000256" key="7">
    <source>
        <dbReference type="ARBA" id="ARBA00022840"/>
    </source>
</evidence>
<dbReference type="NCBIfam" id="TIGR01596">
    <property type="entry name" value="cas3_HD"/>
    <property type="match status" value="1"/>
</dbReference>
<dbReference type="OMA" id="CRYHAPI"/>
<evidence type="ECO:0000313" key="12">
    <source>
        <dbReference type="EMBL" id="MBS8129420.1"/>
    </source>
</evidence>
<dbReference type="EMBL" id="JAERQV010000015">
    <property type="protein sequence ID" value="MBS8125553.1"/>
    <property type="molecule type" value="Genomic_DNA"/>
</dbReference>
<keyword evidence="7" id="KW-0067">ATP-binding</keyword>
<dbReference type="SUPFAM" id="SSF109604">
    <property type="entry name" value="HD-domain/PDEase-like"/>
    <property type="match status" value="1"/>
</dbReference>
<evidence type="ECO:0000313" key="10">
    <source>
        <dbReference type="EMBL" id="MBS8120516.1"/>
    </source>
</evidence>
<dbReference type="Gene3D" id="3.40.50.300">
    <property type="entry name" value="P-loop containing nucleotide triphosphate hydrolases"/>
    <property type="match status" value="1"/>
</dbReference>
<sequence length="937" mass="103679">MTYPLISHPEANDGERTYPDEQLTDDGSLRLTAHNTVVSEYATRLFRGPETQRRFLCVAASLHDFGKATPQFQAYVRDEYEGPEKEKNHARLGALATWFVLDQRDAPARDKLAATLAVARHHQALPDAAQYTAESLADAFETSNSVLTAQLEAISERWPQKATELLQRSGETDSTWDEFRTWVQSGTVVGELHEVSARRELTGPKATSDKLPRKLYDRTLHYWAAITLADKSHAMAVPESHVFDVETLDRETLEEYISGLRAEPPDDELERALNDERERARRQAIDGVHEWLGGDAQTPPIATLTLPTGLGKTFTGLSAAFEARGILESDGGPTRPIVYALPYTSIIEQTRSIFERPELWGADPTKSALTVHHYLSETVVYRNERESEDVASTDQEEHASFLGEAWRDGTVLTTFVQLFESLVGPSNRQGLKLSALDDGLVILDEPQALPKEWWDGITRLIELLTTEYQTRVIAMTATQPTLLRDVETTSLLDVGREHDKTGCLRCEVGPDYPVRLEPARKETYFENAERVRYRIDESALSFHLSADERYLSHETAAARVVAATAAGEGGSTLAICNTINSSATLTQELCGHDGVTHLGEAIDSVLGANDVDATKQENNVSAIVDAILRRSGLRGVDGELSVPAGTDIVVATLNSRYRPFDRRLLIEIADTLSGSEIPFVLISTQAIEAGVDLSFKRVFRDIAPLDSIVQAGGRCNRSYEWGRNGGQVVVWTLADPDEENPGDPTKSPPAHWVYERGSSDAGIQTHLQLISSILAQFEDEEVPDAEISHHAVNEYFDALREKSLSSTKIRTLIDDAKAGKLARESLIGGYQTVDVLVATTQAERKRLNELTELFTSDDPTDRSTGYKKLEQAAGIRVSLPLNSIEQLPDVSRVDGKERNEDGVQVFRYTGTESLEYDLQTGGLRGKEDTVAGRFTTF</sequence>
<evidence type="ECO:0000256" key="3">
    <source>
        <dbReference type="ARBA" id="ARBA00022723"/>
    </source>
</evidence>
<dbReference type="InterPro" id="IPR054712">
    <property type="entry name" value="Cas3-like_dom"/>
</dbReference>
<protein>
    <submittedName>
        <fullName evidence="11">CRISPR-associated endonuclease Cas3</fullName>
    </submittedName>
</protein>
<keyword evidence="3" id="KW-0479">Metal-binding</keyword>
<dbReference type="EMBL" id="JAERQU010000015">
    <property type="protein sequence ID" value="MBS8120516.1"/>
    <property type="molecule type" value="Genomic_DNA"/>
</dbReference>
<evidence type="ECO:0000256" key="6">
    <source>
        <dbReference type="ARBA" id="ARBA00022806"/>
    </source>
</evidence>
<gene>
    <name evidence="10" type="ORF">JK351_15300</name>
    <name evidence="13" type="ORF">JK352_15425</name>
    <name evidence="12" type="ORF">JK353_15430</name>
    <name evidence="11" type="ORF">JK354_15435</name>
</gene>
<dbReference type="Proteomes" id="UP000679371">
    <property type="component" value="Unassembled WGS sequence"/>
</dbReference>
<comment type="caution">
    <text evidence="11">The sequence shown here is derived from an EMBL/GenBank/DDBJ whole genome shotgun (WGS) entry which is preliminary data.</text>
</comment>
<dbReference type="Gene3D" id="1.10.3210.30">
    <property type="match status" value="1"/>
</dbReference>
<organism evidence="11 14">
    <name type="scientific">Haloferax volcanii</name>
    <name type="common">Halobacterium volcanii</name>
    <dbReference type="NCBI Taxonomy" id="2246"/>
    <lineage>
        <taxon>Archaea</taxon>
        <taxon>Methanobacteriati</taxon>
        <taxon>Methanobacteriota</taxon>
        <taxon>Stenosarchaea group</taxon>
        <taxon>Halobacteria</taxon>
        <taxon>Halobacteriales</taxon>
        <taxon>Haloferacaceae</taxon>
        <taxon>Haloferax</taxon>
    </lineage>
</organism>
<keyword evidence="8" id="KW-0051">Antiviral defense</keyword>
<dbReference type="Pfam" id="PF22590">
    <property type="entry name" value="Cas3-like_C_2"/>
    <property type="match status" value="1"/>
</dbReference>
<keyword evidence="6" id="KW-0347">Helicase</keyword>
<dbReference type="InterPro" id="IPR006483">
    <property type="entry name" value="CRISPR-assoc_Cas3_HD"/>
</dbReference>
<dbReference type="GeneID" id="8923549"/>
<keyword evidence="5" id="KW-0378">Hydrolase</keyword>
<evidence type="ECO:0000256" key="4">
    <source>
        <dbReference type="ARBA" id="ARBA00022741"/>
    </source>
</evidence>
<dbReference type="GO" id="GO:0004386">
    <property type="term" value="F:helicase activity"/>
    <property type="evidence" value="ECO:0007669"/>
    <property type="project" value="UniProtKB-KW"/>
</dbReference>
<dbReference type="Pfam" id="PF18019">
    <property type="entry name" value="Cas3_HD"/>
    <property type="match status" value="1"/>
</dbReference>
<evidence type="ECO:0000313" key="13">
    <source>
        <dbReference type="EMBL" id="MBS8133285.1"/>
    </source>
</evidence>
<dbReference type="Proteomes" id="UP000679789">
    <property type="component" value="Unassembled WGS sequence"/>
</dbReference>
<dbReference type="GO" id="GO:0051607">
    <property type="term" value="P:defense response to virus"/>
    <property type="evidence" value="ECO:0007669"/>
    <property type="project" value="UniProtKB-KW"/>
</dbReference>
<comment type="similarity">
    <text evidence="1">In the N-terminal section; belongs to the CRISPR-associated nuclease Cas3-HD family.</text>
</comment>